<evidence type="ECO:0000313" key="3">
    <source>
        <dbReference type="Proteomes" id="UP001552299"/>
    </source>
</evidence>
<gene>
    <name evidence="2" type="ORF">M5K25_017726</name>
</gene>
<protein>
    <recommendedName>
        <fullName evidence="4">Secreted protein</fullName>
    </recommendedName>
</protein>
<dbReference type="AlphaFoldDB" id="A0ABD0UNS0"/>
<dbReference type="Proteomes" id="UP001552299">
    <property type="component" value="Unassembled WGS sequence"/>
</dbReference>
<keyword evidence="3" id="KW-1185">Reference proteome</keyword>
<feature type="signal peptide" evidence="1">
    <location>
        <begin position="1"/>
        <end position="28"/>
    </location>
</feature>
<dbReference type="EMBL" id="JANQDX010000013">
    <property type="protein sequence ID" value="KAL0914213.1"/>
    <property type="molecule type" value="Genomic_DNA"/>
</dbReference>
<name>A0ABD0UNS0_DENTH</name>
<proteinExistence type="predicted"/>
<evidence type="ECO:0008006" key="4">
    <source>
        <dbReference type="Google" id="ProtNLM"/>
    </source>
</evidence>
<feature type="chain" id="PRO_5044769380" description="Secreted protein" evidence="1">
    <location>
        <begin position="29"/>
        <end position="115"/>
    </location>
</feature>
<keyword evidence="1" id="KW-0732">Signal</keyword>
<organism evidence="2 3">
    <name type="scientific">Dendrobium thyrsiflorum</name>
    <name type="common">Pinecone-like raceme dendrobium</name>
    <name type="synonym">Orchid</name>
    <dbReference type="NCBI Taxonomy" id="117978"/>
    <lineage>
        <taxon>Eukaryota</taxon>
        <taxon>Viridiplantae</taxon>
        <taxon>Streptophyta</taxon>
        <taxon>Embryophyta</taxon>
        <taxon>Tracheophyta</taxon>
        <taxon>Spermatophyta</taxon>
        <taxon>Magnoliopsida</taxon>
        <taxon>Liliopsida</taxon>
        <taxon>Asparagales</taxon>
        <taxon>Orchidaceae</taxon>
        <taxon>Epidendroideae</taxon>
        <taxon>Malaxideae</taxon>
        <taxon>Dendrobiinae</taxon>
        <taxon>Dendrobium</taxon>
    </lineage>
</organism>
<reference evidence="2 3" key="1">
    <citation type="journal article" date="2024" name="Plant Biotechnol. J.">
        <title>Dendrobium thyrsiflorum genome and its molecular insights into genes involved in important horticultural traits.</title>
        <authorList>
            <person name="Chen B."/>
            <person name="Wang J.Y."/>
            <person name="Zheng P.J."/>
            <person name="Li K.L."/>
            <person name="Liang Y.M."/>
            <person name="Chen X.F."/>
            <person name="Zhang C."/>
            <person name="Zhao X."/>
            <person name="He X."/>
            <person name="Zhang G.Q."/>
            <person name="Liu Z.J."/>
            <person name="Xu Q."/>
        </authorList>
    </citation>
    <scope>NUCLEOTIDE SEQUENCE [LARGE SCALE GENOMIC DNA]</scope>
    <source>
        <strain evidence="2">GZMU011</strain>
    </source>
</reference>
<evidence type="ECO:0000313" key="2">
    <source>
        <dbReference type="EMBL" id="KAL0914213.1"/>
    </source>
</evidence>
<sequence>MLLCLCCSCRSRHFFAFVVPLGLEVVSGVPCEGNVLSQAFVVPVGSKVMIGLLLTMMLPCSAPSSRTSPHPHTAATTLKLRLLPTQELENKSKQPSNLHSLQRRIKEIFDTGENF</sequence>
<comment type="caution">
    <text evidence="2">The sequence shown here is derived from an EMBL/GenBank/DDBJ whole genome shotgun (WGS) entry which is preliminary data.</text>
</comment>
<accession>A0ABD0UNS0</accession>
<evidence type="ECO:0000256" key="1">
    <source>
        <dbReference type="SAM" id="SignalP"/>
    </source>
</evidence>